<dbReference type="PANTHER" id="PTHR47657">
    <property type="entry name" value="STEROL REGULATORY ELEMENT-BINDING PROTEIN ECM22"/>
    <property type="match status" value="1"/>
</dbReference>
<evidence type="ECO:0000256" key="1">
    <source>
        <dbReference type="SAM" id="SignalP"/>
    </source>
</evidence>
<dbReference type="Proteomes" id="UP000045706">
    <property type="component" value="Unassembled WGS sequence"/>
</dbReference>
<evidence type="ECO:0000313" key="3">
    <source>
        <dbReference type="Proteomes" id="UP000045706"/>
    </source>
</evidence>
<dbReference type="PANTHER" id="PTHR47657:SF13">
    <property type="entry name" value="ZN(2)-C6 FUNGAL-TYPE DOMAIN-CONTAINING PROTEIN-RELATED"/>
    <property type="match status" value="1"/>
</dbReference>
<protein>
    <submittedName>
        <fullName evidence="2">Uncharacterized protein</fullName>
    </submittedName>
</protein>
<evidence type="ECO:0000313" key="2">
    <source>
        <dbReference type="EMBL" id="CRK19200.1"/>
    </source>
</evidence>
<feature type="chain" id="PRO_5002566021" evidence="1">
    <location>
        <begin position="26"/>
        <end position="275"/>
    </location>
</feature>
<reference evidence="3" key="1">
    <citation type="submission" date="2015-05" db="EMBL/GenBank/DDBJ databases">
        <authorList>
            <person name="Fogelqvist Johan"/>
        </authorList>
    </citation>
    <scope>NUCLEOTIDE SEQUENCE [LARGE SCALE GENOMIC DNA]</scope>
</reference>
<dbReference type="EMBL" id="CVQI01009780">
    <property type="protein sequence ID" value="CRK19200.1"/>
    <property type="molecule type" value="Genomic_DNA"/>
</dbReference>
<accession>A0A0G4LBV0</accession>
<dbReference type="AlphaFoldDB" id="A0A0G4LBV0"/>
<dbReference type="InterPro" id="IPR052400">
    <property type="entry name" value="Zn2-C6_fungal_TF"/>
</dbReference>
<gene>
    <name evidence="2" type="ORF">BN1723_017762</name>
</gene>
<feature type="signal peptide" evidence="1">
    <location>
        <begin position="1"/>
        <end position="25"/>
    </location>
</feature>
<dbReference type="GO" id="GO:0000981">
    <property type="term" value="F:DNA-binding transcription factor activity, RNA polymerase II-specific"/>
    <property type="evidence" value="ECO:0007669"/>
    <property type="project" value="TreeGrafter"/>
</dbReference>
<organism evidence="2 3">
    <name type="scientific">Verticillium longisporum</name>
    <name type="common">Verticillium dahliae var. longisporum</name>
    <dbReference type="NCBI Taxonomy" id="100787"/>
    <lineage>
        <taxon>Eukaryota</taxon>
        <taxon>Fungi</taxon>
        <taxon>Dikarya</taxon>
        <taxon>Ascomycota</taxon>
        <taxon>Pezizomycotina</taxon>
        <taxon>Sordariomycetes</taxon>
        <taxon>Hypocreomycetidae</taxon>
        <taxon>Glomerellales</taxon>
        <taxon>Plectosphaerellaceae</taxon>
        <taxon>Verticillium</taxon>
    </lineage>
</organism>
<sequence length="275" mass="30638">MKVGLAHHFVLHLAMGLAGFHLAYLNSHDHDRQAHYLSAARCHVSSGLAEVARTLPNCDESNCGAVYLASLLVSYCSYAAGPSSPNDLFVCSVGDDTSQPRPALISGTRLLRESYRHDCLFSGLMEPFGPATHFSVDPRPTYLCHGFPRIDWVRPFEELRELIGSLDGPNFSVYNQAVDGLEVVYDATYGRGNDTYDGDKSNKMAACLQWKDSVALLIMAHFVLLLRTKPFGFLEGWEDHLLDRIAELTDGQFSSWLPWTEGRQHQGLPYEPMDV</sequence>
<keyword evidence="1" id="KW-0732">Signal</keyword>
<name>A0A0G4LBV0_VERLO</name>
<proteinExistence type="predicted"/>